<reference evidence="1 2" key="1">
    <citation type="submission" date="2019-08" db="EMBL/GenBank/DDBJ databases">
        <title>Whole genome of Aphis craccivora.</title>
        <authorList>
            <person name="Voronova N.V."/>
            <person name="Shulinski R.S."/>
            <person name="Bandarenka Y.V."/>
            <person name="Zhorov D.G."/>
            <person name="Warner D."/>
        </authorList>
    </citation>
    <scope>NUCLEOTIDE SEQUENCE [LARGE SCALE GENOMIC DNA]</scope>
    <source>
        <strain evidence="1">180601</strain>
        <tissue evidence="1">Whole Body</tissue>
    </source>
</reference>
<organism evidence="1 2">
    <name type="scientific">Aphis craccivora</name>
    <name type="common">Cowpea aphid</name>
    <dbReference type="NCBI Taxonomy" id="307492"/>
    <lineage>
        <taxon>Eukaryota</taxon>
        <taxon>Metazoa</taxon>
        <taxon>Ecdysozoa</taxon>
        <taxon>Arthropoda</taxon>
        <taxon>Hexapoda</taxon>
        <taxon>Insecta</taxon>
        <taxon>Pterygota</taxon>
        <taxon>Neoptera</taxon>
        <taxon>Paraneoptera</taxon>
        <taxon>Hemiptera</taxon>
        <taxon>Sternorrhyncha</taxon>
        <taxon>Aphidomorpha</taxon>
        <taxon>Aphidoidea</taxon>
        <taxon>Aphididae</taxon>
        <taxon>Aphidini</taxon>
        <taxon>Aphis</taxon>
        <taxon>Aphis</taxon>
    </lineage>
</organism>
<dbReference type="EMBL" id="VUJU01005095">
    <property type="protein sequence ID" value="KAF0752312.1"/>
    <property type="molecule type" value="Genomic_DNA"/>
</dbReference>
<protein>
    <submittedName>
        <fullName evidence="1">Uncharacterized protein</fullName>
    </submittedName>
</protein>
<comment type="caution">
    <text evidence="1">The sequence shown here is derived from an EMBL/GenBank/DDBJ whole genome shotgun (WGS) entry which is preliminary data.</text>
</comment>
<evidence type="ECO:0000313" key="1">
    <source>
        <dbReference type="EMBL" id="KAF0752312.1"/>
    </source>
</evidence>
<evidence type="ECO:0000313" key="2">
    <source>
        <dbReference type="Proteomes" id="UP000478052"/>
    </source>
</evidence>
<dbReference type="Proteomes" id="UP000478052">
    <property type="component" value="Unassembled WGS sequence"/>
</dbReference>
<name>A0A6G0YAV5_APHCR</name>
<gene>
    <name evidence="1" type="ORF">FWK35_00010193</name>
</gene>
<sequence>MFGDDDQTTTSLKNEIVIVKNTNQVKLQFTKKIDKFNGRHKACDFKINVLPSNKIISPPTSFDYQILYLFSEFVSSSGRRYKRSKIGHQLQTKNAYMVNKKCKFGDKMPPNVYNTDVLRKAKQTFMDCKIGIKNKDVIQSIVQLKHIMPYA</sequence>
<proteinExistence type="predicted"/>
<keyword evidence="2" id="KW-1185">Reference proteome</keyword>
<accession>A0A6G0YAV5</accession>
<dbReference type="AlphaFoldDB" id="A0A6G0YAV5"/>